<feature type="compositionally biased region" description="Acidic residues" evidence="1">
    <location>
        <begin position="294"/>
        <end position="305"/>
    </location>
</feature>
<dbReference type="AlphaFoldDB" id="A0A4V6KT78"/>
<accession>A0A4V6KT78</accession>
<evidence type="ECO:0000313" key="3">
    <source>
        <dbReference type="Proteomes" id="UP000308196"/>
    </source>
</evidence>
<dbReference type="EMBL" id="LR590484">
    <property type="protein sequence ID" value="VTR43638.1"/>
    <property type="molecule type" value="Genomic_DNA"/>
</dbReference>
<sequence length="477" mass="53090">MKRNNIKDNLFLLFLFLTSICINSCQKINSTIENSGNYNITSEEVKEVLKVTHRSFKHKNLEILQNELLNSKPVLYVKTLGDTLVKYVVPVLNDDHTVKGYLSFTTDAAFNFLKYEILDSRAIQQKSTVELGEAFYLFETMQKNGYKINSAIENLIIQKKIDKSNLNAQDINGLGKFVKKSAAKAGNSDQRCTAIMQVQFAGVGSVCNPGDFNILAEHLTQKIREYFSNKGGQAYFENQEIKVIAPDLWEFNFQNTAQDKIISLMQYNIPIIPCIGSNTNPRVTYYSKWCTGEDPEEPFPGEDDGSGGGSNQSPEEIDDYLSPEQQQQLLINRICPQSFAFTSVVEAGSGLPGWKEASLKGVTVNTIADSYFENIWTVVTTGTPIVSSTFNLEIGVSGDRPSTQASLVAAEAANTAMNNILKKYSYKAVKRQMELGKFPVYFIAEMVLQIKKIYPEATVSSNLSGRTVAKTPMTGCQ</sequence>
<dbReference type="STRING" id="1123265.GCA_000686625_02579"/>
<protein>
    <submittedName>
        <fullName evidence="2">Uncharacterized protein</fullName>
    </submittedName>
</protein>
<organism evidence="2 3">
    <name type="scientific">Sphingobacterium thalpophilum</name>
    <dbReference type="NCBI Taxonomy" id="259"/>
    <lineage>
        <taxon>Bacteria</taxon>
        <taxon>Pseudomonadati</taxon>
        <taxon>Bacteroidota</taxon>
        <taxon>Sphingobacteriia</taxon>
        <taxon>Sphingobacteriales</taxon>
        <taxon>Sphingobacteriaceae</taxon>
        <taxon>Sphingobacterium</taxon>
    </lineage>
</organism>
<evidence type="ECO:0000256" key="1">
    <source>
        <dbReference type="SAM" id="MobiDB-lite"/>
    </source>
</evidence>
<reference evidence="2 3" key="1">
    <citation type="submission" date="2019-05" db="EMBL/GenBank/DDBJ databases">
        <authorList>
            <consortium name="Pathogen Informatics"/>
        </authorList>
    </citation>
    <scope>NUCLEOTIDE SEQUENCE [LARGE SCALE GENOMIC DNA]</scope>
    <source>
        <strain evidence="2 3">NCTC11429</strain>
    </source>
</reference>
<dbReference type="Proteomes" id="UP000308196">
    <property type="component" value="Chromosome"/>
</dbReference>
<name>A0A4V6KT78_9SPHI</name>
<feature type="region of interest" description="Disordered" evidence="1">
    <location>
        <begin position="294"/>
        <end position="317"/>
    </location>
</feature>
<gene>
    <name evidence="2" type="ORF">NCTC11429_02899</name>
</gene>
<proteinExistence type="predicted"/>
<dbReference type="GeneID" id="78463595"/>
<evidence type="ECO:0000313" key="2">
    <source>
        <dbReference type="EMBL" id="VTR43638.1"/>
    </source>
</evidence>
<dbReference type="KEGG" id="stha:NCTC11429_02899"/>
<dbReference type="RefSeq" id="WP_028069702.1">
    <property type="nucleotide sequence ID" value="NZ_LR590484.1"/>
</dbReference>